<feature type="region of interest" description="Disordered" evidence="1">
    <location>
        <begin position="46"/>
        <end position="67"/>
    </location>
</feature>
<evidence type="ECO:0000313" key="2">
    <source>
        <dbReference type="EMBL" id="CAB4124315.1"/>
    </source>
</evidence>
<gene>
    <name evidence="2" type="ORF">UFOVP49_153</name>
</gene>
<organism evidence="2">
    <name type="scientific">uncultured Caudovirales phage</name>
    <dbReference type="NCBI Taxonomy" id="2100421"/>
    <lineage>
        <taxon>Viruses</taxon>
        <taxon>Duplodnaviria</taxon>
        <taxon>Heunggongvirae</taxon>
        <taxon>Uroviricota</taxon>
        <taxon>Caudoviricetes</taxon>
        <taxon>Peduoviridae</taxon>
        <taxon>Maltschvirus</taxon>
        <taxon>Maltschvirus maltsch</taxon>
    </lineage>
</organism>
<proteinExistence type="predicted"/>
<name>A0A6J5KT61_9CAUD</name>
<evidence type="ECO:0000256" key="1">
    <source>
        <dbReference type="SAM" id="MobiDB-lite"/>
    </source>
</evidence>
<reference evidence="2" key="1">
    <citation type="submission" date="2020-04" db="EMBL/GenBank/DDBJ databases">
        <authorList>
            <person name="Chiriac C."/>
            <person name="Salcher M."/>
            <person name="Ghai R."/>
            <person name="Kavagutti S V."/>
        </authorList>
    </citation>
    <scope>NUCLEOTIDE SEQUENCE</scope>
</reference>
<accession>A0A6J5KT61</accession>
<protein>
    <submittedName>
        <fullName evidence="2">Uncharacterized protein</fullName>
    </submittedName>
</protein>
<dbReference type="EMBL" id="LR796178">
    <property type="protein sequence ID" value="CAB4124315.1"/>
    <property type="molecule type" value="Genomic_DNA"/>
</dbReference>
<sequence length="67" mass="7444">MANRSDFYTAKLPRYLKKMVALDTSLSNTEARAIRKLFISAHASHLQHKMKRNDGPNVDVGSAAEAV</sequence>